<dbReference type="STRING" id="1219032.GCA_001515545_01681"/>
<protein>
    <submittedName>
        <fullName evidence="1">Uncharacterized protein</fullName>
    </submittedName>
</protein>
<sequence length="184" mass="18935">MASLVLAAAAPALPAQEIPETTVRASAGPSRAGEQIWHTVPDAQLDRMRGGFDVGGGLMVSLGIQQATYINGQLVTQTAISLTQLNQLTSAQAATLRERLNTLTVVQNGPGNRFGAIQSPADGSALVSQIAGAGAGTVIQNSLSGQRIQQLTTIDASSNGMGLLRAGQWQQTLRDSMGAVGGMR</sequence>
<evidence type="ECO:0000313" key="1">
    <source>
        <dbReference type="EMBL" id="PEH88898.1"/>
    </source>
</evidence>
<reference evidence="2" key="1">
    <citation type="submission" date="2017-09" db="EMBL/GenBank/DDBJ databases">
        <title>FDA dAtabase for Regulatory Grade micrObial Sequences (FDA-ARGOS): Supporting development and validation of Infectious Disease Dx tests.</title>
        <authorList>
            <person name="Minogue T."/>
            <person name="Wolcott M."/>
            <person name="Wasieloski L."/>
            <person name="Aguilar W."/>
            <person name="Moore D."/>
            <person name="Tallon L."/>
            <person name="Sadzewicz L."/>
            <person name="Ott S."/>
            <person name="Zhao X."/>
            <person name="Nagaraj S."/>
            <person name="Vavikolanu K."/>
            <person name="Aluvathingal J."/>
            <person name="Nadendla S."/>
            <person name="Sichtig H."/>
        </authorList>
    </citation>
    <scope>NUCLEOTIDE SEQUENCE [LARGE SCALE GENOMIC DNA]</scope>
    <source>
        <strain evidence="2">FDAARGOS_394</strain>
    </source>
</reference>
<accession>A0A2A7UUG3</accession>
<keyword evidence="2" id="KW-1185">Reference proteome</keyword>
<gene>
    <name evidence="1" type="ORF">CRM82_10125</name>
</gene>
<name>A0A2A7UUG3_COMTR</name>
<comment type="caution">
    <text evidence="1">The sequence shown here is derived from an EMBL/GenBank/DDBJ whole genome shotgun (WGS) entry which is preliminary data.</text>
</comment>
<dbReference type="Proteomes" id="UP000220246">
    <property type="component" value="Unassembled WGS sequence"/>
</dbReference>
<evidence type="ECO:0000313" key="2">
    <source>
        <dbReference type="Proteomes" id="UP000220246"/>
    </source>
</evidence>
<dbReference type="EMBL" id="PDEA01000001">
    <property type="protein sequence ID" value="PEH88898.1"/>
    <property type="molecule type" value="Genomic_DNA"/>
</dbReference>
<proteinExistence type="predicted"/>
<dbReference type="AlphaFoldDB" id="A0A2A7UUG3"/>
<organism evidence="1 2">
    <name type="scientific">Comamonas terrigena</name>
    <dbReference type="NCBI Taxonomy" id="32013"/>
    <lineage>
        <taxon>Bacteria</taxon>
        <taxon>Pseudomonadati</taxon>
        <taxon>Pseudomonadota</taxon>
        <taxon>Betaproteobacteria</taxon>
        <taxon>Burkholderiales</taxon>
        <taxon>Comamonadaceae</taxon>
        <taxon>Comamonas</taxon>
    </lineage>
</organism>